<feature type="region of interest" description="Disordered" evidence="1">
    <location>
        <begin position="15"/>
        <end position="34"/>
    </location>
</feature>
<evidence type="ECO:0000313" key="2">
    <source>
        <dbReference type="EMBL" id="KRY04484.1"/>
    </source>
</evidence>
<protein>
    <submittedName>
        <fullName evidence="2">Uncharacterized protein</fullName>
    </submittedName>
</protein>
<proteinExistence type="predicted"/>
<reference evidence="2 3" key="1">
    <citation type="submission" date="2015-01" db="EMBL/GenBank/DDBJ databases">
        <title>Evolution of Trichinella species and genotypes.</title>
        <authorList>
            <person name="Korhonen P.K."/>
            <person name="Edoardo P."/>
            <person name="Giuseppe L.R."/>
            <person name="Gasser R.B."/>
        </authorList>
    </citation>
    <scope>NUCLEOTIDE SEQUENCE [LARGE SCALE GENOMIC DNA]</scope>
    <source>
        <strain evidence="2">ISS3</strain>
    </source>
</reference>
<comment type="caution">
    <text evidence="2">The sequence shown here is derived from an EMBL/GenBank/DDBJ whole genome shotgun (WGS) entry which is preliminary data.</text>
</comment>
<gene>
    <name evidence="2" type="ORF">T01_8056</name>
</gene>
<evidence type="ECO:0000256" key="1">
    <source>
        <dbReference type="SAM" id="MobiDB-lite"/>
    </source>
</evidence>
<accession>A0A0V0YVZ1</accession>
<keyword evidence="3" id="KW-1185">Reference proteome</keyword>
<dbReference type="AlphaFoldDB" id="A0A0V0YVZ1"/>
<feature type="compositionally biased region" description="Polar residues" evidence="1">
    <location>
        <begin position="20"/>
        <end position="34"/>
    </location>
</feature>
<name>A0A0V0YVZ1_TRISP</name>
<dbReference type="Proteomes" id="UP000054776">
    <property type="component" value="Unassembled WGS sequence"/>
</dbReference>
<organism evidence="2 3">
    <name type="scientific">Trichinella spiralis</name>
    <name type="common">Trichina worm</name>
    <dbReference type="NCBI Taxonomy" id="6334"/>
    <lineage>
        <taxon>Eukaryota</taxon>
        <taxon>Metazoa</taxon>
        <taxon>Ecdysozoa</taxon>
        <taxon>Nematoda</taxon>
        <taxon>Enoplea</taxon>
        <taxon>Dorylaimia</taxon>
        <taxon>Trichinellida</taxon>
        <taxon>Trichinellidae</taxon>
        <taxon>Trichinella</taxon>
    </lineage>
</organism>
<dbReference type="EMBL" id="JYDH01004286">
    <property type="protein sequence ID" value="KRY04484.1"/>
    <property type="molecule type" value="Genomic_DNA"/>
</dbReference>
<dbReference type="InParanoid" id="A0A0V0YVZ1"/>
<evidence type="ECO:0000313" key="3">
    <source>
        <dbReference type="Proteomes" id="UP000054776"/>
    </source>
</evidence>
<sequence length="34" mass="3738">MPHFSGVRLTVAVRNESGSEKSSISGFHSNKYNN</sequence>